<keyword evidence="2" id="KW-1185">Reference proteome</keyword>
<gene>
    <name evidence="1" type="ORF">LXD69_16875</name>
</gene>
<proteinExistence type="predicted"/>
<name>A0ABY4HPH2_9FLAO</name>
<reference evidence="1" key="2">
    <citation type="submission" date="2022-04" db="EMBL/GenBank/DDBJ databases">
        <title>Complete Genome Sequence of Flavobacterium sediminilitoris YSM-43, Isolated from a Tidal Sediment.</title>
        <authorList>
            <person name="Lee P.A."/>
        </authorList>
    </citation>
    <scope>NUCLEOTIDE SEQUENCE</scope>
    <source>
        <strain evidence="1">YSM-43</strain>
    </source>
</reference>
<accession>A0ABY4HPH2</accession>
<dbReference type="EMBL" id="CP090145">
    <property type="protein sequence ID" value="UOX33694.1"/>
    <property type="molecule type" value="Genomic_DNA"/>
</dbReference>
<sequence length="170" mass="20618">MRKIHHKIANKTKIILILFIILFFKGAIYSQSLDEIKKTDTIYIYIDRNKKYSIREETFGNEKSEFYKNYIMYRFNPDPMNIISFSSNTYKNRDNIKKGIKNDERIEKKSFLKKNKDIILDYAFFEKNGFKEIFFEIYKKTVYLIDKEEIKGRKIKVKQVDIACYTCFEE</sequence>
<reference evidence="1" key="1">
    <citation type="submission" date="2021-12" db="EMBL/GenBank/DDBJ databases">
        <authorList>
            <person name="Cha I.-T."/>
            <person name="Lee K.-E."/>
            <person name="Park S.-J."/>
        </authorList>
    </citation>
    <scope>NUCLEOTIDE SEQUENCE</scope>
    <source>
        <strain evidence="1">YSM-43</strain>
    </source>
</reference>
<protein>
    <submittedName>
        <fullName evidence="1">Uncharacterized protein</fullName>
    </submittedName>
</protein>
<evidence type="ECO:0000313" key="1">
    <source>
        <dbReference type="EMBL" id="UOX33694.1"/>
    </source>
</evidence>
<organism evidence="1 2">
    <name type="scientific">Flavobacterium sediminilitoris</name>
    <dbReference type="NCBI Taxonomy" id="2024526"/>
    <lineage>
        <taxon>Bacteria</taxon>
        <taxon>Pseudomonadati</taxon>
        <taxon>Bacteroidota</taxon>
        <taxon>Flavobacteriia</taxon>
        <taxon>Flavobacteriales</taxon>
        <taxon>Flavobacteriaceae</taxon>
        <taxon>Flavobacterium</taxon>
    </lineage>
</organism>
<dbReference type="Proteomes" id="UP000830454">
    <property type="component" value="Chromosome"/>
</dbReference>
<evidence type="ECO:0000313" key="2">
    <source>
        <dbReference type="Proteomes" id="UP000830454"/>
    </source>
</evidence>
<dbReference type="RefSeq" id="WP_246916228.1">
    <property type="nucleotide sequence ID" value="NZ_CP090145.1"/>
</dbReference>